<dbReference type="InterPro" id="IPR023616">
    <property type="entry name" value="Cyt_c_oxase-like_su1_dom"/>
</dbReference>
<dbReference type="InterPro" id="IPR036927">
    <property type="entry name" value="Cyt_c_oxase-like_su1_sf"/>
</dbReference>
<dbReference type="SUPFAM" id="SSF81442">
    <property type="entry name" value="Cytochrome c oxidase subunit I-like"/>
    <property type="match status" value="1"/>
</dbReference>
<feature type="transmembrane region" description="Helical" evidence="25">
    <location>
        <begin position="181"/>
        <end position="208"/>
    </location>
</feature>
<feature type="transmembrane region" description="Helical" evidence="25">
    <location>
        <begin position="55"/>
        <end position="81"/>
    </location>
</feature>
<dbReference type="PANTHER" id="PTHR10422">
    <property type="entry name" value="CYTOCHROME C OXIDASE SUBUNIT 1"/>
    <property type="match status" value="1"/>
</dbReference>
<keyword evidence="11 24" id="KW-0679">Respiratory chain</keyword>
<dbReference type="PROSITE" id="PS50855">
    <property type="entry name" value="COX1"/>
    <property type="match status" value="1"/>
</dbReference>
<evidence type="ECO:0000256" key="4">
    <source>
        <dbReference type="ARBA" id="ARBA00004673"/>
    </source>
</evidence>
<keyword evidence="12 24" id="KW-0812">Transmembrane</keyword>
<keyword evidence="18 25" id="KW-1133">Transmembrane helix</keyword>
<gene>
    <name evidence="27" type="primary">COX1</name>
</gene>
<keyword evidence="10 24" id="KW-0349">Heme</keyword>
<keyword evidence="19 24" id="KW-0408">Iron</keyword>
<feature type="domain" description="Cytochrome oxidase subunit I profile" evidence="26">
    <location>
        <begin position="1"/>
        <end position="510"/>
    </location>
</feature>
<evidence type="ECO:0000256" key="14">
    <source>
        <dbReference type="ARBA" id="ARBA00022792"/>
    </source>
</evidence>
<dbReference type="GO" id="GO:0005743">
    <property type="term" value="C:mitochondrial inner membrane"/>
    <property type="evidence" value="ECO:0007669"/>
    <property type="project" value="UniProtKB-SubCell"/>
</dbReference>
<accession>A0A0A0S0Z0</accession>
<evidence type="ECO:0000256" key="9">
    <source>
        <dbReference type="ARBA" id="ARBA00022448"/>
    </source>
</evidence>
<evidence type="ECO:0000256" key="6">
    <source>
        <dbReference type="ARBA" id="ARBA00011164"/>
    </source>
</evidence>
<keyword evidence="20 24" id="KW-0186">Copper</keyword>
<dbReference type="GO" id="GO:0006123">
    <property type="term" value="P:mitochondrial electron transport, cytochrome c to oxygen"/>
    <property type="evidence" value="ECO:0007669"/>
    <property type="project" value="TreeGrafter"/>
</dbReference>
<dbReference type="PANTHER" id="PTHR10422:SF18">
    <property type="entry name" value="CYTOCHROME C OXIDASE SUBUNIT 1"/>
    <property type="match status" value="1"/>
</dbReference>
<comment type="cofactor">
    <cofactor evidence="2">
        <name>heme</name>
        <dbReference type="ChEBI" id="CHEBI:30413"/>
    </cofactor>
</comment>
<keyword evidence="21 24" id="KW-0496">Mitochondrion</keyword>
<dbReference type="InterPro" id="IPR000883">
    <property type="entry name" value="Cyt_C_Oxase_1"/>
</dbReference>
<comment type="similarity">
    <text evidence="5 24">Belongs to the heme-copper respiratory oxidase family.</text>
</comment>
<dbReference type="GO" id="GO:0046872">
    <property type="term" value="F:metal ion binding"/>
    <property type="evidence" value="ECO:0007669"/>
    <property type="project" value="UniProtKB-KW"/>
</dbReference>
<evidence type="ECO:0000256" key="20">
    <source>
        <dbReference type="ARBA" id="ARBA00023008"/>
    </source>
</evidence>
<evidence type="ECO:0000256" key="10">
    <source>
        <dbReference type="ARBA" id="ARBA00022617"/>
    </source>
</evidence>
<evidence type="ECO:0000256" key="13">
    <source>
        <dbReference type="ARBA" id="ARBA00022723"/>
    </source>
</evidence>
<dbReference type="FunFam" id="1.20.210.10:FF:000001">
    <property type="entry name" value="Cytochrome c oxidase subunit 1"/>
    <property type="match status" value="1"/>
</dbReference>
<feature type="transmembrane region" description="Helical" evidence="25">
    <location>
        <begin position="377"/>
        <end position="398"/>
    </location>
</feature>
<dbReference type="PROSITE" id="PS00077">
    <property type="entry name" value="COX1_CUB"/>
    <property type="match status" value="1"/>
</dbReference>
<evidence type="ECO:0000256" key="5">
    <source>
        <dbReference type="ARBA" id="ARBA00009578"/>
    </source>
</evidence>
<dbReference type="Gene3D" id="1.20.210.10">
    <property type="entry name" value="Cytochrome c oxidase-like, subunit I domain"/>
    <property type="match status" value="1"/>
</dbReference>
<keyword evidence="16" id="KW-1278">Translocase</keyword>
<sequence>MKKWFFSTNHKDIGTLYFIFGIWAGMIGTSLSMLIRIELNIPSSFIGDDQIYNVIVTAHAFIMIFFMVMPIMIGGFGNWLVPLMIGAPDMAFPRMNNMSFWLLPPSLSLLLVGSMVDSGAGTGWTVYPPLSGMMSHSGSCVDLTIFSLHLAGVSSILGAVNFISTIFNMRSAGMYMDRSPLFVWAVLITAFLLLLSLPVLAGAITMLLTDRNFNTSFFDPSGGGDPILYQHLFWFFGHPEVYILILPGFGLISHIITQESGKAESFGTLGMIYAMMSIGILGFVVWAHHMFTVGMDVDTRAYFTSATMIIAVPTGIKVFSWLATLNGSLMKFSFSIMWALGFVFLFTIGGLTGVILANSSIDIILHDTYYVVAHFHYVLSMGAVFAILGSFVHWYPLLTGLSLNPNWLKIQFLIMFIGVNMTFFPQHFLGLSGMPRRYSDYPDSYLSWNIISSLGSTISLIGILMLFFIIWESFIIMRVVLFSKNMNSSIEWFQKYPPSEHSYNELPLMVQ</sequence>
<evidence type="ECO:0000256" key="25">
    <source>
        <dbReference type="SAM" id="Phobius"/>
    </source>
</evidence>
<evidence type="ECO:0000256" key="3">
    <source>
        <dbReference type="ARBA" id="ARBA00004448"/>
    </source>
</evidence>
<feature type="transmembrane region" description="Helical" evidence="25">
    <location>
        <begin position="146"/>
        <end position="169"/>
    </location>
</feature>
<keyword evidence="13 24" id="KW-0479">Metal-binding</keyword>
<evidence type="ECO:0000256" key="17">
    <source>
        <dbReference type="ARBA" id="ARBA00022982"/>
    </source>
</evidence>
<evidence type="ECO:0000256" key="18">
    <source>
        <dbReference type="ARBA" id="ARBA00022989"/>
    </source>
</evidence>
<evidence type="ECO:0000256" key="12">
    <source>
        <dbReference type="ARBA" id="ARBA00022692"/>
    </source>
</evidence>
<feature type="transmembrane region" description="Helical" evidence="25">
    <location>
        <begin position="336"/>
        <end position="357"/>
    </location>
</feature>
<evidence type="ECO:0000256" key="7">
    <source>
        <dbReference type="ARBA" id="ARBA00012949"/>
    </source>
</evidence>
<comment type="subunit">
    <text evidence="6">Component of the cytochrome c oxidase (complex IV, CIV), a multisubunit enzyme composed of a catalytic core of 3 subunits and several supernumerary subunits. The complex exists as a monomer or a dimer and forms supercomplexes (SCs) in the inner mitochondrial membrane with ubiquinol-cytochrome c oxidoreductase (cytochrome b-c1 complex, complex III, CIII).</text>
</comment>
<comment type="function">
    <text evidence="24">Component of the cytochrome c oxidase, the last enzyme in the mitochondrial electron transport chain which drives oxidative phosphorylation. The respiratory chain contains 3 multisubunit complexes succinate dehydrogenase (complex II, CII), ubiquinol-cytochrome c oxidoreductase (cytochrome b-c1 complex, complex III, CIII) and cytochrome c oxidase (complex IV, CIV), that cooperate to transfer electrons derived from NADH and succinate to molecular oxygen, creating an electrochemical gradient over the inner membrane that drives transmembrane transport and the ATP synthase. Cytochrome c oxidase is the component of the respiratory chain that catalyzes the reduction of oxygen to water. Electrons originating from reduced cytochrome c in the intermembrane space (IMS) are transferred via the dinuclear copper A center (CU(A)) of subunit 2 and heme A of subunit 1 to the active site in subunit 1, a binuclear center (BNC) formed by heme A3 and copper B (CU(B)). The BNC reduces molecular oxygen to 2 water molecules using 4 electrons from cytochrome c in the IMS and 4 protons from the mitochondrial matrix.</text>
</comment>
<dbReference type="EC" id="7.1.1.9" evidence="7 24"/>
<evidence type="ECO:0000256" key="24">
    <source>
        <dbReference type="RuleBase" id="RU000369"/>
    </source>
</evidence>
<dbReference type="GO" id="GO:0045277">
    <property type="term" value="C:respiratory chain complex IV"/>
    <property type="evidence" value="ECO:0007669"/>
    <property type="project" value="InterPro"/>
</dbReference>
<evidence type="ECO:0000256" key="23">
    <source>
        <dbReference type="ARBA" id="ARBA00049512"/>
    </source>
</evidence>
<comment type="subcellular location">
    <subcellularLocation>
        <location evidence="3 24">Mitochondrion inner membrane</location>
        <topology evidence="3 24">Multi-pass membrane protein</topology>
    </subcellularLocation>
</comment>
<comment type="pathway">
    <text evidence="4 24">Energy metabolism; oxidative phosphorylation.</text>
</comment>
<feature type="transmembrane region" description="Helical" evidence="25">
    <location>
        <begin position="228"/>
        <end position="256"/>
    </location>
</feature>
<dbReference type="UniPathway" id="UPA00705"/>
<evidence type="ECO:0000256" key="19">
    <source>
        <dbReference type="ARBA" id="ARBA00023004"/>
    </source>
</evidence>
<keyword evidence="15" id="KW-0460">Magnesium</keyword>
<organism evidence="27">
    <name type="scientific">Gaeana maculata</name>
    <dbReference type="NCBI Taxonomy" id="1560031"/>
    <lineage>
        <taxon>Eukaryota</taxon>
        <taxon>Metazoa</taxon>
        <taxon>Ecdysozoa</taxon>
        <taxon>Arthropoda</taxon>
        <taxon>Hexapoda</taxon>
        <taxon>Insecta</taxon>
        <taxon>Pterygota</taxon>
        <taxon>Neoptera</taxon>
        <taxon>Paraneoptera</taxon>
        <taxon>Hemiptera</taxon>
        <taxon>Auchenorrhyncha</taxon>
        <taxon>Cicadoidea</taxon>
        <taxon>Cicadidae</taxon>
        <taxon>Cicadinae</taxon>
        <taxon>Gaeanini</taxon>
        <taxon>Gaeana</taxon>
    </lineage>
</organism>
<geneLocation type="mitochondrion" evidence="27"/>
<feature type="transmembrane region" description="Helical" evidence="25">
    <location>
        <begin position="268"/>
        <end position="289"/>
    </location>
</feature>
<feature type="transmembrane region" description="Helical" evidence="25">
    <location>
        <begin position="102"/>
        <end position="126"/>
    </location>
</feature>
<feature type="transmembrane region" description="Helical" evidence="25">
    <location>
        <begin position="448"/>
        <end position="471"/>
    </location>
</feature>
<comment type="catalytic activity">
    <reaction evidence="23">
        <text>4 Fe(II)-[cytochrome c] + O2 + 8 H(+)(in) = 4 Fe(III)-[cytochrome c] + 2 H2O + 4 H(+)(out)</text>
        <dbReference type="Rhea" id="RHEA:11436"/>
        <dbReference type="Rhea" id="RHEA-COMP:10350"/>
        <dbReference type="Rhea" id="RHEA-COMP:14399"/>
        <dbReference type="ChEBI" id="CHEBI:15377"/>
        <dbReference type="ChEBI" id="CHEBI:15378"/>
        <dbReference type="ChEBI" id="CHEBI:15379"/>
        <dbReference type="ChEBI" id="CHEBI:29033"/>
        <dbReference type="ChEBI" id="CHEBI:29034"/>
        <dbReference type="EC" id="7.1.1.9"/>
    </reaction>
    <physiologicalReaction direction="left-to-right" evidence="23">
        <dbReference type="Rhea" id="RHEA:11437"/>
    </physiologicalReaction>
</comment>
<protein>
    <recommendedName>
        <fullName evidence="8 24">Cytochrome c oxidase subunit 1</fullName>
        <ecNumber evidence="7 24">7.1.1.9</ecNumber>
    </recommendedName>
</protein>
<dbReference type="AlphaFoldDB" id="A0A0A0S0Z0"/>
<evidence type="ECO:0000313" key="27">
    <source>
        <dbReference type="EMBL" id="AIW06146.1"/>
    </source>
</evidence>
<keyword evidence="17 24" id="KW-0249">Electron transport</keyword>
<evidence type="ECO:0000256" key="21">
    <source>
        <dbReference type="ARBA" id="ARBA00023128"/>
    </source>
</evidence>
<evidence type="ECO:0000256" key="15">
    <source>
        <dbReference type="ARBA" id="ARBA00022842"/>
    </source>
</evidence>
<keyword evidence="22 24" id="KW-0472">Membrane</keyword>
<feature type="transmembrane region" description="Helical" evidence="25">
    <location>
        <begin position="12"/>
        <end position="35"/>
    </location>
</feature>
<dbReference type="GO" id="GO:0015990">
    <property type="term" value="P:electron transport coupled proton transport"/>
    <property type="evidence" value="ECO:0007669"/>
    <property type="project" value="TreeGrafter"/>
</dbReference>
<feature type="transmembrane region" description="Helical" evidence="25">
    <location>
        <begin position="301"/>
        <end position="324"/>
    </location>
</feature>
<dbReference type="EMBL" id="KM244671">
    <property type="protein sequence ID" value="AIW06146.1"/>
    <property type="molecule type" value="Genomic_DNA"/>
</dbReference>
<dbReference type="PRINTS" id="PR01165">
    <property type="entry name" value="CYCOXIDASEI"/>
</dbReference>
<dbReference type="InterPro" id="IPR023615">
    <property type="entry name" value="Cyt_c_Oxase_su1_BS"/>
</dbReference>
<evidence type="ECO:0000256" key="22">
    <source>
        <dbReference type="ARBA" id="ARBA00023136"/>
    </source>
</evidence>
<keyword evidence="14 24" id="KW-0999">Mitochondrion inner membrane</keyword>
<evidence type="ECO:0000256" key="1">
    <source>
        <dbReference type="ARBA" id="ARBA00001935"/>
    </source>
</evidence>
<dbReference type="InterPro" id="IPR033944">
    <property type="entry name" value="Cyt_c_oxase_su1_dom"/>
</dbReference>
<feature type="transmembrane region" description="Helical" evidence="25">
    <location>
        <begin position="410"/>
        <end position="428"/>
    </location>
</feature>
<dbReference type="GO" id="GO:0020037">
    <property type="term" value="F:heme binding"/>
    <property type="evidence" value="ECO:0007669"/>
    <property type="project" value="InterPro"/>
</dbReference>
<evidence type="ECO:0000259" key="26">
    <source>
        <dbReference type="PROSITE" id="PS50855"/>
    </source>
</evidence>
<reference evidence="27" key="1">
    <citation type="journal article" date="2014" name="Nucleic Acids Res.">
        <title>Multiplex sequencing of pooled mitochondrial genomes-a crucial step toward biodiversity analysis using mito-metagenomics.</title>
        <authorList>
            <person name="Tang M."/>
            <person name="Tan M."/>
            <person name="Meng G."/>
            <person name="Yang S."/>
            <person name="Su X."/>
            <person name="Liu S."/>
            <person name="Song W."/>
            <person name="Li Y."/>
            <person name="Wu Q."/>
            <person name="Zhang A."/>
            <person name="Zhou X."/>
        </authorList>
    </citation>
    <scope>NUCLEOTIDE SEQUENCE</scope>
    <source>
        <strain evidence="27">CL11</strain>
    </source>
</reference>
<evidence type="ECO:0000256" key="8">
    <source>
        <dbReference type="ARBA" id="ARBA00015947"/>
    </source>
</evidence>
<evidence type="ECO:0000256" key="11">
    <source>
        <dbReference type="ARBA" id="ARBA00022660"/>
    </source>
</evidence>
<evidence type="ECO:0000256" key="2">
    <source>
        <dbReference type="ARBA" id="ARBA00001971"/>
    </source>
</evidence>
<dbReference type="GO" id="GO:0004129">
    <property type="term" value="F:cytochrome-c oxidase activity"/>
    <property type="evidence" value="ECO:0007669"/>
    <property type="project" value="UniProtKB-EC"/>
</dbReference>
<dbReference type="CDD" id="cd01663">
    <property type="entry name" value="Cyt_c_Oxidase_I"/>
    <property type="match status" value="1"/>
</dbReference>
<comment type="cofactor">
    <cofactor evidence="1">
        <name>Cu cation</name>
        <dbReference type="ChEBI" id="CHEBI:23378"/>
    </cofactor>
</comment>
<keyword evidence="9 24" id="KW-0813">Transport</keyword>
<evidence type="ECO:0000256" key="16">
    <source>
        <dbReference type="ARBA" id="ARBA00022967"/>
    </source>
</evidence>
<name>A0A0A0S0Z0_9HEMI</name>
<proteinExistence type="inferred from homology"/>
<dbReference type="Pfam" id="PF00115">
    <property type="entry name" value="COX1"/>
    <property type="match status" value="1"/>
</dbReference>